<dbReference type="Proteomes" id="UP000185678">
    <property type="component" value="Unassembled WGS sequence"/>
</dbReference>
<dbReference type="OrthoDB" id="9810508at2"/>
<sequence>MGVLKRILKSDAVRNAACWLGAQYVRLVWATGRWTIDGDSLPRQMWAEDKPFILAFWHGHLLMMPKCWNLAKPMHMLISQHRDGQIIAQVIGHFGLGTAAGSSTRGGSAALRQMLKALKAGEYVGITPDGPRGPRMRATAGIVNIARMSGVPILPCAYSTRHRKQLGSWDRFQVALPFSRGLIRWGAPISVARDADEAALEQARQQVEQAMIALAQGVERDMGHPPTEPAPPGPPPEKRSKTGTTR</sequence>
<dbReference type="EMBL" id="FTOA01000003">
    <property type="protein sequence ID" value="SIS77642.1"/>
    <property type="molecule type" value="Genomic_DNA"/>
</dbReference>
<dbReference type="AlphaFoldDB" id="A0A1N7LV35"/>
<reference evidence="3 4" key="1">
    <citation type="submission" date="2017-01" db="EMBL/GenBank/DDBJ databases">
        <authorList>
            <person name="Mah S.A."/>
            <person name="Swanson W.J."/>
            <person name="Moy G.W."/>
            <person name="Vacquier V.D."/>
        </authorList>
    </citation>
    <scope>NUCLEOTIDE SEQUENCE [LARGE SCALE GENOMIC DNA]</scope>
    <source>
        <strain evidence="3 4">DSM 11589</strain>
    </source>
</reference>
<dbReference type="InterPro" id="IPR007172">
    <property type="entry name" value="DUF374"/>
</dbReference>
<dbReference type="CDD" id="cd07983">
    <property type="entry name" value="LPLAT_DUF374-like"/>
    <property type="match status" value="1"/>
</dbReference>
<gene>
    <name evidence="3" type="ORF">SAMN05421779_103570</name>
</gene>
<dbReference type="RefSeq" id="WP_076400327.1">
    <property type="nucleotide sequence ID" value="NZ_FTOA01000003.1"/>
</dbReference>
<feature type="domain" description="DUF374" evidence="2">
    <location>
        <begin position="71"/>
        <end position="135"/>
    </location>
</feature>
<evidence type="ECO:0000313" key="4">
    <source>
        <dbReference type="Proteomes" id="UP000185678"/>
    </source>
</evidence>
<feature type="region of interest" description="Disordered" evidence="1">
    <location>
        <begin position="217"/>
        <end position="246"/>
    </location>
</feature>
<protein>
    <recommendedName>
        <fullName evidence="2">DUF374 domain-containing protein</fullName>
    </recommendedName>
</protein>
<keyword evidence="4" id="KW-1185">Reference proteome</keyword>
<evidence type="ECO:0000259" key="2">
    <source>
        <dbReference type="Pfam" id="PF04028"/>
    </source>
</evidence>
<organism evidence="3 4">
    <name type="scientific">Insolitispirillum peregrinum</name>
    <dbReference type="NCBI Taxonomy" id="80876"/>
    <lineage>
        <taxon>Bacteria</taxon>
        <taxon>Pseudomonadati</taxon>
        <taxon>Pseudomonadota</taxon>
        <taxon>Alphaproteobacteria</taxon>
        <taxon>Rhodospirillales</taxon>
        <taxon>Novispirillaceae</taxon>
        <taxon>Insolitispirillum</taxon>
    </lineage>
</organism>
<dbReference type="Pfam" id="PF04028">
    <property type="entry name" value="DUF374"/>
    <property type="match status" value="1"/>
</dbReference>
<evidence type="ECO:0000313" key="3">
    <source>
        <dbReference type="EMBL" id="SIS77642.1"/>
    </source>
</evidence>
<evidence type="ECO:0000256" key="1">
    <source>
        <dbReference type="SAM" id="MobiDB-lite"/>
    </source>
</evidence>
<proteinExistence type="predicted"/>
<name>A0A1N7LV35_9PROT</name>
<feature type="compositionally biased region" description="Pro residues" evidence="1">
    <location>
        <begin position="226"/>
        <end position="235"/>
    </location>
</feature>
<accession>A0A1N7LV35</accession>
<dbReference type="STRING" id="80876.SAMN05421779_103570"/>